<evidence type="ECO:0000256" key="4">
    <source>
        <dbReference type="ARBA" id="ARBA00022670"/>
    </source>
</evidence>
<evidence type="ECO:0000256" key="7">
    <source>
        <dbReference type="ARBA" id="ARBA00022807"/>
    </source>
</evidence>
<feature type="region of interest" description="Disordered" evidence="8">
    <location>
        <begin position="92"/>
        <end position="144"/>
    </location>
</feature>
<evidence type="ECO:0000313" key="11">
    <source>
        <dbReference type="Proteomes" id="UP001148838"/>
    </source>
</evidence>
<dbReference type="InterPro" id="IPR038765">
    <property type="entry name" value="Papain-like_cys_pep_sf"/>
</dbReference>
<evidence type="ECO:0000256" key="1">
    <source>
        <dbReference type="ARBA" id="ARBA00000707"/>
    </source>
</evidence>
<evidence type="ECO:0000259" key="9">
    <source>
        <dbReference type="PROSITE" id="PS50235"/>
    </source>
</evidence>
<keyword evidence="5" id="KW-0833">Ubl conjugation pathway</keyword>
<dbReference type="InterPro" id="IPR028889">
    <property type="entry name" value="USP"/>
</dbReference>
<evidence type="ECO:0000256" key="2">
    <source>
        <dbReference type="ARBA" id="ARBA00005427"/>
    </source>
</evidence>
<keyword evidence="6" id="KW-0378">Hydrolase</keyword>
<keyword evidence="4" id="KW-0645">Protease</keyword>
<dbReference type="Proteomes" id="UP001148838">
    <property type="component" value="Unassembled WGS sequence"/>
</dbReference>
<feature type="region of interest" description="Disordered" evidence="8">
    <location>
        <begin position="704"/>
        <end position="747"/>
    </location>
</feature>
<comment type="catalytic activity">
    <reaction evidence="1">
        <text>Thiol-dependent hydrolysis of ester, thioester, amide, peptide and isopeptide bonds formed by the C-terminal Gly of ubiquitin (a 76-residue protein attached to proteins as an intracellular targeting signal).</text>
        <dbReference type="EC" id="3.4.19.12"/>
    </reaction>
</comment>
<feature type="compositionally biased region" description="Polar residues" evidence="8">
    <location>
        <begin position="917"/>
        <end position="933"/>
    </location>
</feature>
<feature type="compositionally biased region" description="Polar residues" evidence="8">
    <location>
        <begin position="365"/>
        <end position="374"/>
    </location>
</feature>
<dbReference type="CDD" id="cd02257">
    <property type="entry name" value="Peptidase_C19"/>
    <property type="match status" value="1"/>
</dbReference>
<dbReference type="InterPro" id="IPR001394">
    <property type="entry name" value="Peptidase_C19_UCH"/>
</dbReference>
<feature type="compositionally biased region" description="Low complexity" evidence="8">
    <location>
        <begin position="408"/>
        <end position="418"/>
    </location>
</feature>
<feature type="compositionally biased region" description="Polar residues" evidence="8">
    <location>
        <begin position="111"/>
        <end position="120"/>
    </location>
</feature>
<feature type="region of interest" description="Disordered" evidence="8">
    <location>
        <begin position="400"/>
        <end position="424"/>
    </location>
</feature>
<dbReference type="Pfam" id="PF00443">
    <property type="entry name" value="UCH"/>
    <property type="match status" value="1"/>
</dbReference>
<dbReference type="SUPFAM" id="SSF54001">
    <property type="entry name" value="Cysteine proteinases"/>
    <property type="match status" value="1"/>
</dbReference>
<keyword evidence="7" id="KW-0788">Thiol protease</keyword>
<feature type="compositionally biased region" description="Polar residues" evidence="8">
    <location>
        <begin position="712"/>
        <end position="732"/>
    </location>
</feature>
<dbReference type="EC" id="3.4.19.12" evidence="3"/>
<feature type="domain" description="USP" evidence="9">
    <location>
        <begin position="773"/>
        <end position="1499"/>
    </location>
</feature>
<dbReference type="PROSITE" id="PS00973">
    <property type="entry name" value="USP_2"/>
    <property type="match status" value="1"/>
</dbReference>
<reference evidence="10 11" key="1">
    <citation type="journal article" date="2022" name="Allergy">
        <title>Genome assembly and annotation of Periplaneta americana reveal a comprehensive cockroach allergen profile.</title>
        <authorList>
            <person name="Wang L."/>
            <person name="Xiong Q."/>
            <person name="Saelim N."/>
            <person name="Wang L."/>
            <person name="Nong W."/>
            <person name="Wan A.T."/>
            <person name="Shi M."/>
            <person name="Liu X."/>
            <person name="Cao Q."/>
            <person name="Hui J.H.L."/>
            <person name="Sookrung N."/>
            <person name="Leung T.F."/>
            <person name="Tungtrongchitr A."/>
            <person name="Tsui S.K.W."/>
        </authorList>
    </citation>
    <scope>NUCLEOTIDE SEQUENCE [LARGE SCALE GENOMIC DNA]</scope>
    <source>
        <strain evidence="10">PWHHKU_190912</strain>
    </source>
</reference>
<feature type="compositionally biased region" description="Polar residues" evidence="8">
    <location>
        <begin position="608"/>
        <end position="636"/>
    </location>
</feature>
<evidence type="ECO:0000256" key="5">
    <source>
        <dbReference type="ARBA" id="ARBA00022786"/>
    </source>
</evidence>
<accession>A0ABQ8S1M8</accession>
<evidence type="ECO:0000256" key="8">
    <source>
        <dbReference type="SAM" id="MobiDB-lite"/>
    </source>
</evidence>
<protein>
    <recommendedName>
        <fullName evidence="3">ubiquitinyl hydrolase 1</fullName>
        <ecNumber evidence="3">3.4.19.12</ecNumber>
    </recommendedName>
</protein>
<feature type="compositionally biased region" description="Pro residues" evidence="8">
    <location>
        <begin position="350"/>
        <end position="360"/>
    </location>
</feature>
<feature type="region of interest" description="Disordered" evidence="8">
    <location>
        <begin position="219"/>
        <end position="274"/>
    </location>
</feature>
<dbReference type="InterPro" id="IPR050164">
    <property type="entry name" value="Peptidase_C19"/>
</dbReference>
<dbReference type="SUPFAM" id="SSF53098">
    <property type="entry name" value="Ribonuclease H-like"/>
    <property type="match status" value="1"/>
</dbReference>
<dbReference type="Gene3D" id="3.90.70.10">
    <property type="entry name" value="Cysteine proteinases"/>
    <property type="match status" value="2"/>
</dbReference>
<comment type="caution">
    <text evidence="10">The sequence shown here is derived from an EMBL/GenBank/DDBJ whole genome shotgun (WGS) entry which is preliminary data.</text>
</comment>
<dbReference type="PANTHER" id="PTHR24006">
    <property type="entry name" value="UBIQUITIN CARBOXYL-TERMINAL HYDROLASE"/>
    <property type="match status" value="1"/>
</dbReference>
<dbReference type="EMBL" id="JAJSOF020000037">
    <property type="protein sequence ID" value="KAJ4427914.1"/>
    <property type="molecule type" value="Genomic_DNA"/>
</dbReference>
<feature type="region of interest" description="Disordered" evidence="8">
    <location>
        <begin position="438"/>
        <end position="460"/>
    </location>
</feature>
<dbReference type="InterPro" id="IPR012337">
    <property type="entry name" value="RNaseH-like_sf"/>
</dbReference>
<dbReference type="InterPro" id="IPR018200">
    <property type="entry name" value="USP_CS"/>
</dbReference>
<keyword evidence="11" id="KW-1185">Reference proteome</keyword>
<comment type="similarity">
    <text evidence="2">Belongs to the peptidase C19 family. USP10 subfamily.</text>
</comment>
<dbReference type="Gene3D" id="3.30.420.10">
    <property type="entry name" value="Ribonuclease H-like superfamily/Ribonuclease H"/>
    <property type="match status" value="1"/>
</dbReference>
<evidence type="ECO:0000256" key="3">
    <source>
        <dbReference type="ARBA" id="ARBA00012759"/>
    </source>
</evidence>
<gene>
    <name evidence="10" type="ORF">ANN_23923</name>
</gene>
<sequence length="1515" mass="167321">MLLKIDIENGYLQKVVFSDESTFHVCGIVNRHNWGYIKDIVYKTVVADLEDLRRRIVAACATVTPEMLRNTWQELEYRLDICRATRASGESAEGSSSAVGAALDGGDCDTSAPQNASSPAARQIPGDVPEESQPLVGSGSHTNSVYPDAAVMSVPPQVPTSVPAAAQPPVMTTMYHQIVPGLPLSNVYVGNVTANVNVHGFMSAPMGPYPHLSPQQVYTGEVPHESSTPPVRNGREARRGRSNKMNNKRVEGQYVDRNSAGRHTQDVIPTQPPPLVDSPPGNSNIAPQGFPPFIPMHHPHYQTQYYPPPAPAHLSHHPSAQHATGTPIYLPSPHPIYSPAPMYGGYTPHHQPPGAPPIMPFPAMQNTPVPTTENSVLGNYQVESSGAEERVAAPPVVVNKETDEHQQKQSPSPVQPSYQPEPVPEAPVVCQQTLNTNSEPVASGHNVKPPSYQQQQSEEDEYNQTNLMKTVVVNNRNVTEPLPFTENKQSVVGDAVNRSMQQSAGHQNFINDPSSKFLSEKVKVPTKEVDSIALNQASRVNISEASALGSESDMKIIVSGNTHPSAVVDQDKCQVVDVKTPLPRVDVPASSKPTVGHHVDSVSPFPGNGQQPVNTPTAVQHQPSGQNVTVLPTPSHSVEVPSTPVAAAPSTQKSWASLFRTDSMSSSPMDSGMMMATGAQASGASSNKPLACVKPFQNAVTVASDTSRRVSDGSSATQNVSPVSSPGDSSTTGDRDNFPQLASPSTDDPHLYRLGEFLSKYQLDHKALSLQPRGLTNRSNWCYINSTLQALLACPPFYNLMKALSLPPKRSGKSTTPVIDSMVQFVNEFLPLSAANRLRDRKEKALRKDDGSIDVQCGTPFEPSYIYKMLNSIRSDTFKVEGRQEDAEEFLGCLLNALNDEMLELIKLVEEPATKSTLSNGDITANGETSAQSQDEDEEWKVMGPKNKGSITRRADFGRTPISDIFRGQLRSRVQRAGDQSTDNVQPFFTLQLDIECAVSSTQKFLVQQHITTSKHQANKQLNSKQRQLFLTQPTTSNVRSEFNIDLCRSLISADIPLYKLKNKVFREFLEKYTQHTIPDESTLRKTYAPSIYDETIQKIRDEIKDSSIWVSIDETPDKEAPSRVNVLKEMYPEIPLPPKPILTRWGTWLEAVEYYAEHIDSINNVLLALDSEDAVSIDTAKTVTCDISVKNDLAHIQHTFSCIIKTLKSLQNRHLSLSESFEIINSTVEQLNRGRGKVADAVRAKVDTVLSKNPGYEELQKVVAVMSGESTVKINLDLSPADIVKLNYVPVTSCDVERSFSQYKSILRDNRRRFTFQHLKEMFVTYCYAKFQEVASSVRSLQKAQSVKDALEILVGRDQLEGVTCSRTNQEVEAWQQVTLEELPLVLLLHLKWFDYKLDGASKIVKCVEFPIDLKVDPKLMSSSSRKYGPKQKQYKLFAVVYHDGKEATKGHYITDVFHVGYGGWVRYDDSVVKAVQESNVLRPRGPRVPYLLYYRRFDTIGNTQTTPTSDKTR</sequence>
<evidence type="ECO:0000256" key="6">
    <source>
        <dbReference type="ARBA" id="ARBA00022801"/>
    </source>
</evidence>
<dbReference type="InterPro" id="IPR036397">
    <property type="entry name" value="RNaseH_sf"/>
</dbReference>
<feature type="compositionally biased region" description="Low complexity" evidence="8">
    <location>
        <begin position="92"/>
        <end position="102"/>
    </location>
</feature>
<name>A0ABQ8S1M8_PERAM</name>
<evidence type="ECO:0000313" key="10">
    <source>
        <dbReference type="EMBL" id="KAJ4427914.1"/>
    </source>
</evidence>
<dbReference type="PANTHER" id="PTHR24006:SF687">
    <property type="entry name" value="UBIQUITIN CARBOXYL-TERMINAL HYDROLASE 10"/>
    <property type="match status" value="1"/>
</dbReference>
<proteinExistence type="inferred from homology"/>
<organism evidence="10 11">
    <name type="scientific">Periplaneta americana</name>
    <name type="common">American cockroach</name>
    <name type="synonym">Blatta americana</name>
    <dbReference type="NCBI Taxonomy" id="6978"/>
    <lineage>
        <taxon>Eukaryota</taxon>
        <taxon>Metazoa</taxon>
        <taxon>Ecdysozoa</taxon>
        <taxon>Arthropoda</taxon>
        <taxon>Hexapoda</taxon>
        <taxon>Insecta</taxon>
        <taxon>Pterygota</taxon>
        <taxon>Neoptera</taxon>
        <taxon>Polyneoptera</taxon>
        <taxon>Dictyoptera</taxon>
        <taxon>Blattodea</taxon>
        <taxon>Blattoidea</taxon>
        <taxon>Blattidae</taxon>
        <taxon>Blattinae</taxon>
        <taxon>Periplaneta</taxon>
    </lineage>
</organism>
<feature type="region of interest" description="Disordered" evidence="8">
    <location>
        <begin position="347"/>
        <end position="374"/>
    </location>
</feature>
<dbReference type="PROSITE" id="PS50235">
    <property type="entry name" value="USP_3"/>
    <property type="match status" value="1"/>
</dbReference>
<feature type="region of interest" description="Disordered" evidence="8">
    <location>
        <begin position="917"/>
        <end position="954"/>
    </location>
</feature>
<feature type="region of interest" description="Disordered" evidence="8">
    <location>
        <begin position="608"/>
        <end position="652"/>
    </location>
</feature>